<dbReference type="GO" id="GO:0006351">
    <property type="term" value="P:DNA-templated transcription"/>
    <property type="evidence" value="ECO:0007669"/>
    <property type="project" value="InterPro"/>
</dbReference>
<evidence type="ECO:0000256" key="1">
    <source>
        <dbReference type="ARBA" id="ARBA00022723"/>
    </source>
</evidence>
<dbReference type="CDD" id="cd00067">
    <property type="entry name" value="GAL4"/>
    <property type="match status" value="1"/>
</dbReference>
<name>A0AAJ0GPR3_9PEZI</name>
<dbReference type="EMBL" id="JAUDZG010000005">
    <property type="protein sequence ID" value="KAK3303877.1"/>
    <property type="molecule type" value="Genomic_DNA"/>
</dbReference>
<evidence type="ECO:0000313" key="5">
    <source>
        <dbReference type="Proteomes" id="UP001273166"/>
    </source>
</evidence>
<feature type="non-terminal residue" evidence="4">
    <location>
        <position position="542"/>
    </location>
</feature>
<dbReference type="GO" id="GO:0008270">
    <property type="term" value="F:zinc ion binding"/>
    <property type="evidence" value="ECO:0007669"/>
    <property type="project" value="InterPro"/>
</dbReference>
<dbReference type="PANTHER" id="PTHR46910">
    <property type="entry name" value="TRANSCRIPTION FACTOR PDR1"/>
    <property type="match status" value="1"/>
</dbReference>
<feature type="non-terminal residue" evidence="4">
    <location>
        <position position="1"/>
    </location>
</feature>
<feature type="domain" description="Zn(2)-C6 fungal-type" evidence="3">
    <location>
        <begin position="7"/>
        <end position="37"/>
    </location>
</feature>
<evidence type="ECO:0000313" key="4">
    <source>
        <dbReference type="EMBL" id="KAK3303877.1"/>
    </source>
</evidence>
<reference evidence="4" key="1">
    <citation type="journal article" date="2023" name="Mol. Phylogenet. Evol.">
        <title>Genome-scale phylogeny and comparative genomics of the fungal order Sordariales.</title>
        <authorList>
            <person name="Hensen N."/>
            <person name="Bonometti L."/>
            <person name="Westerberg I."/>
            <person name="Brannstrom I.O."/>
            <person name="Guillou S."/>
            <person name="Cros-Aarteil S."/>
            <person name="Calhoun S."/>
            <person name="Haridas S."/>
            <person name="Kuo A."/>
            <person name="Mondo S."/>
            <person name="Pangilinan J."/>
            <person name="Riley R."/>
            <person name="LaButti K."/>
            <person name="Andreopoulos B."/>
            <person name="Lipzen A."/>
            <person name="Chen C."/>
            <person name="Yan M."/>
            <person name="Daum C."/>
            <person name="Ng V."/>
            <person name="Clum A."/>
            <person name="Steindorff A."/>
            <person name="Ohm R.A."/>
            <person name="Martin F."/>
            <person name="Silar P."/>
            <person name="Natvig D.O."/>
            <person name="Lalanne C."/>
            <person name="Gautier V."/>
            <person name="Ament-Velasquez S.L."/>
            <person name="Kruys A."/>
            <person name="Hutchinson M.I."/>
            <person name="Powell A.J."/>
            <person name="Barry K."/>
            <person name="Miller A.N."/>
            <person name="Grigoriev I.V."/>
            <person name="Debuchy R."/>
            <person name="Gladieux P."/>
            <person name="Hiltunen Thoren M."/>
            <person name="Johannesson H."/>
        </authorList>
    </citation>
    <scope>NUCLEOTIDE SEQUENCE</scope>
    <source>
        <strain evidence="4">CBS 333.67</strain>
    </source>
</reference>
<dbReference type="InterPro" id="IPR050987">
    <property type="entry name" value="AtrR-like"/>
</dbReference>
<keyword evidence="5" id="KW-1185">Reference proteome</keyword>
<sequence length="542" mass="59169">WTMQDVACTNCRSRKVRCDRERPQCGSCARDKVECTYSSPTKRVNHVKVLAQGFDDIQNRLIHVQEELRSLTRMFQASGIADGFPLRPGVMHPDGPPMYDAFGGGGYYYPAAPADGHVVRDDSTLVEKYHGPWTLPALCRGLGTDVAPVFGSDGGHDRLLEEMWRHALGDGQCRLTTTEDKTGRDAVGLPPRQFLTVVLDSFFGRNDHTTDIFVPSAFYSAIDQTYAEPSSPASEAWAVCFNLVILLVIGAEQGTTSTTSSTSTSSTGRQDPFIQPLIRAAQVAASNHAIFLSPRLVNVQVLALVSLLSQQSYSETLGDALFAQACMLAKSMGLERAASGVLSSPLSPEEVEERRKVFRSLYIRDQCSSITRGTPTWLPNPHPEIPSVGTQEVSQSKWNEAAWVELANLQTTLLHILPAPENHAVGYAPARKTSLDKHMQSLEAWSHKYGVLAASAMPTTAEDFSIHLAFLGTRMRVSGVHRHADAEGNAATQALHDARLSCLLFLVACDGRRNKHLVAWLERLLGVRSSRSAAGAETANKS</sequence>
<dbReference type="SMART" id="SM00066">
    <property type="entry name" value="GAL4"/>
    <property type="match status" value="1"/>
</dbReference>
<proteinExistence type="predicted"/>
<dbReference type="InterPro" id="IPR001138">
    <property type="entry name" value="Zn2Cys6_DnaBD"/>
</dbReference>
<dbReference type="GO" id="GO:0000981">
    <property type="term" value="F:DNA-binding transcription factor activity, RNA polymerase II-specific"/>
    <property type="evidence" value="ECO:0007669"/>
    <property type="project" value="InterPro"/>
</dbReference>
<dbReference type="AlphaFoldDB" id="A0AAJ0GPR3"/>
<dbReference type="PANTHER" id="PTHR46910:SF33">
    <property type="entry name" value="ZN(II)2CYS6 TRANSCRIPTION FACTOR (EUROFUNG)"/>
    <property type="match status" value="1"/>
</dbReference>
<dbReference type="InterPro" id="IPR007219">
    <property type="entry name" value="XnlR_reg_dom"/>
</dbReference>
<dbReference type="GeneID" id="87883038"/>
<dbReference type="PROSITE" id="PS50048">
    <property type="entry name" value="ZN2_CY6_FUNGAL_2"/>
    <property type="match status" value="1"/>
</dbReference>
<gene>
    <name evidence="4" type="ORF">B0T15DRAFT_372104</name>
</gene>
<dbReference type="GO" id="GO:0003677">
    <property type="term" value="F:DNA binding"/>
    <property type="evidence" value="ECO:0007669"/>
    <property type="project" value="InterPro"/>
</dbReference>
<dbReference type="Pfam" id="PF04082">
    <property type="entry name" value="Fungal_trans"/>
    <property type="match status" value="1"/>
</dbReference>
<dbReference type="Gene3D" id="4.10.240.10">
    <property type="entry name" value="Zn(2)-C6 fungal-type DNA-binding domain"/>
    <property type="match status" value="1"/>
</dbReference>
<dbReference type="PROSITE" id="PS00463">
    <property type="entry name" value="ZN2_CY6_FUNGAL_1"/>
    <property type="match status" value="1"/>
</dbReference>
<dbReference type="Pfam" id="PF00172">
    <property type="entry name" value="Zn_clus"/>
    <property type="match status" value="1"/>
</dbReference>
<accession>A0AAJ0GPR3</accession>
<keyword evidence="2" id="KW-0539">Nucleus</keyword>
<dbReference type="SUPFAM" id="SSF57701">
    <property type="entry name" value="Zn2/Cys6 DNA-binding domain"/>
    <property type="match status" value="1"/>
</dbReference>
<dbReference type="CDD" id="cd12148">
    <property type="entry name" value="fungal_TF_MHR"/>
    <property type="match status" value="1"/>
</dbReference>
<reference evidence="4" key="2">
    <citation type="submission" date="2023-06" db="EMBL/GenBank/DDBJ databases">
        <authorList>
            <consortium name="Lawrence Berkeley National Laboratory"/>
            <person name="Mondo S.J."/>
            <person name="Hensen N."/>
            <person name="Bonometti L."/>
            <person name="Westerberg I."/>
            <person name="Brannstrom I.O."/>
            <person name="Guillou S."/>
            <person name="Cros-Aarteil S."/>
            <person name="Calhoun S."/>
            <person name="Haridas S."/>
            <person name="Kuo A."/>
            <person name="Pangilinan J."/>
            <person name="Riley R."/>
            <person name="Labutti K."/>
            <person name="Andreopoulos B."/>
            <person name="Lipzen A."/>
            <person name="Chen C."/>
            <person name="Yanf M."/>
            <person name="Daum C."/>
            <person name="Ng V."/>
            <person name="Clum A."/>
            <person name="Steindorff A."/>
            <person name="Ohm R."/>
            <person name="Martin F."/>
            <person name="Silar P."/>
            <person name="Natvig D."/>
            <person name="Lalanne C."/>
            <person name="Gautier V."/>
            <person name="Ament-Velasquez S.L."/>
            <person name="Kruys A."/>
            <person name="Hutchinson M.I."/>
            <person name="Powell A.J."/>
            <person name="Barry K."/>
            <person name="Miller A.N."/>
            <person name="Grigoriev I.V."/>
            <person name="Debuchy R."/>
            <person name="Gladieux P."/>
            <person name="Thoren M.H."/>
            <person name="Johannesson H."/>
        </authorList>
    </citation>
    <scope>NUCLEOTIDE SEQUENCE</scope>
    <source>
        <strain evidence="4">CBS 333.67</strain>
    </source>
</reference>
<dbReference type="InterPro" id="IPR036864">
    <property type="entry name" value="Zn2-C6_fun-type_DNA-bd_sf"/>
</dbReference>
<comment type="caution">
    <text evidence="4">The sequence shown here is derived from an EMBL/GenBank/DDBJ whole genome shotgun (WGS) entry which is preliminary data.</text>
</comment>
<organism evidence="4 5">
    <name type="scientific">Chaetomium strumarium</name>
    <dbReference type="NCBI Taxonomy" id="1170767"/>
    <lineage>
        <taxon>Eukaryota</taxon>
        <taxon>Fungi</taxon>
        <taxon>Dikarya</taxon>
        <taxon>Ascomycota</taxon>
        <taxon>Pezizomycotina</taxon>
        <taxon>Sordariomycetes</taxon>
        <taxon>Sordariomycetidae</taxon>
        <taxon>Sordariales</taxon>
        <taxon>Chaetomiaceae</taxon>
        <taxon>Chaetomium</taxon>
    </lineage>
</organism>
<protein>
    <recommendedName>
        <fullName evidence="3">Zn(2)-C6 fungal-type domain-containing protein</fullName>
    </recommendedName>
</protein>
<dbReference type="RefSeq" id="XP_062719657.1">
    <property type="nucleotide sequence ID" value="XM_062864209.1"/>
</dbReference>
<keyword evidence="1" id="KW-0479">Metal-binding</keyword>
<dbReference type="Proteomes" id="UP001273166">
    <property type="component" value="Unassembled WGS sequence"/>
</dbReference>
<evidence type="ECO:0000256" key="2">
    <source>
        <dbReference type="ARBA" id="ARBA00023242"/>
    </source>
</evidence>
<evidence type="ECO:0000259" key="3">
    <source>
        <dbReference type="PROSITE" id="PS50048"/>
    </source>
</evidence>